<evidence type="ECO:0000256" key="1">
    <source>
        <dbReference type="SAM" id="MobiDB-lite"/>
    </source>
</evidence>
<dbReference type="Proteomes" id="UP000701801">
    <property type="component" value="Unassembled WGS sequence"/>
</dbReference>
<keyword evidence="3" id="KW-1185">Reference proteome</keyword>
<dbReference type="OrthoDB" id="10632931at2759"/>
<comment type="caution">
    <text evidence="2">The sequence shown here is derived from an EMBL/GenBank/DDBJ whole genome shotgun (WGS) entry which is preliminary data.</text>
</comment>
<dbReference type="AlphaFoldDB" id="A0A9N9M3A6"/>
<sequence length="166" mass="18935">MSQQAYHSNTNTLPSTSSSSSSSSTTLSTPPNPQKYTQPPLPRKHTPLPRTRTPPGLHILPKLPPVNAPLQIKNWRNDIITGWEERQMRLDQMKAVQPNIRTQRNMARDEEKVKREKERVKGKVAEKEKKKDDEGEEEKLKTQAEILKALHKSCPMKGCIHTDDNP</sequence>
<proteinExistence type="predicted"/>
<organism evidence="2 3">
    <name type="scientific">Hymenoscyphus albidus</name>
    <dbReference type="NCBI Taxonomy" id="595503"/>
    <lineage>
        <taxon>Eukaryota</taxon>
        <taxon>Fungi</taxon>
        <taxon>Dikarya</taxon>
        <taxon>Ascomycota</taxon>
        <taxon>Pezizomycotina</taxon>
        <taxon>Leotiomycetes</taxon>
        <taxon>Helotiales</taxon>
        <taxon>Helotiaceae</taxon>
        <taxon>Hymenoscyphus</taxon>
    </lineage>
</organism>
<evidence type="ECO:0000313" key="2">
    <source>
        <dbReference type="EMBL" id="CAG8983875.1"/>
    </source>
</evidence>
<feature type="compositionally biased region" description="Low complexity" evidence="1">
    <location>
        <begin position="8"/>
        <end position="29"/>
    </location>
</feature>
<dbReference type="EMBL" id="CAJVRM010000743">
    <property type="protein sequence ID" value="CAG8983875.1"/>
    <property type="molecule type" value="Genomic_DNA"/>
</dbReference>
<feature type="region of interest" description="Disordered" evidence="1">
    <location>
        <begin position="95"/>
        <end position="139"/>
    </location>
</feature>
<protein>
    <submittedName>
        <fullName evidence="2">Uncharacterized protein</fullName>
    </submittedName>
</protein>
<reference evidence="2" key="1">
    <citation type="submission" date="2021-07" db="EMBL/GenBank/DDBJ databases">
        <authorList>
            <person name="Durling M."/>
        </authorList>
    </citation>
    <scope>NUCLEOTIDE SEQUENCE</scope>
</reference>
<feature type="compositionally biased region" description="Low complexity" evidence="1">
    <location>
        <begin position="48"/>
        <end position="57"/>
    </location>
</feature>
<evidence type="ECO:0000313" key="3">
    <source>
        <dbReference type="Proteomes" id="UP000701801"/>
    </source>
</evidence>
<accession>A0A9N9M3A6</accession>
<feature type="region of interest" description="Disordered" evidence="1">
    <location>
        <begin position="1"/>
        <end position="67"/>
    </location>
</feature>
<feature type="compositionally biased region" description="Basic and acidic residues" evidence="1">
    <location>
        <begin position="106"/>
        <end position="139"/>
    </location>
</feature>
<name>A0A9N9M3A6_9HELO</name>
<gene>
    <name evidence="2" type="ORF">HYALB_00005514</name>
</gene>